<dbReference type="Proteomes" id="UP000002630">
    <property type="component" value="Linkage Group LG30"/>
</dbReference>
<evidence type="ECO:0000313" key="3">
    <source>
        <dbReference type="Proteomes" id="UP000002630"/>
    </source>
</evidence>
<dbReference type="EMBL" id="FN648449">
    <property type="protein sequence ID" value="CBJ31589.1"/>
    <property type="molecule type" value="Genomic_DNA"/>
</dbReference>
<accession>D7FU62</accession>
<organism evidence="2 3">
    <name type="scientific">Ectocarpus siliculosus</name>
    <name type="common">Brown alga</name>
    <name type="synonym">Conferva siliculosa</name>
    <dbReference type="NCBI Taxonomy" id="2880"/>
    <lineage>
        <taxon>Eukaryota</taxon>
        <taxon>Sar</taxon>
        <taxon>Stramenopiles</taxon>
        <taxon>Ochrophyta</taxon>
        <taxon>PX clade</taxon>
        <taxon>Phaeophyceae</taxon>
        <taxon>Ectocarpales</taxon>
        <taxon>Ectocarpaceae</taxon>
        <taxon>Ectocarpus</taxon>
    </lineage>
</organism>
<dbReference type="InParanoid" id="D7FU62"/>
<gene>
    <name evidence="2" type="ORF">Esi_0266_0024</name>
</gene>
<dbReference type="EMBL" id="FN649755">
    <property type="protein sequence ID" value="CBJ31589.1"/>
    <property type="molecule type" value="Genomic_DNA"/>
</dbReference>
<feature type="region of interest" description="Disordered" evidence="1">
    <location>
        <begin position="49"/>
        <end position="83"/>
    </location>
</feature>
<name>D7FU62_ECTSI</name>
<protein>
    <submittedName>
        <fullName evidence="2">Uncharacterized protein</fullName>
    </submittedName>
</protein>
<dbReference type="AlphaFoldDB" id="D7FU62"/>
<sequence>MSDSALLWGDILSGVPAIGTRPSGLEERDGEIRLQRKWAASLVNDKAAIPVPRATQDPGNSKRYKNSSLKREARRNTRERAAGLRRYPIQLDEEWDQIGCTCGKSVA</sequence>
<feature type="compositionally biased region" description="Basic and acidic residues" evidence="1">
    <location>
        <begin position="69"/>
        <end position="82"/>
    </location>
</feature>
<evidence type="ECO:0000256" key="1">
    <source>
        <dbReference type="SAM" id="MobiDB-lite"/>
    </source>
</evidence>
<keyword evidence="3" id="KW-1185">Reference proteome</keyword>
<reference evidence="2 3" key="1">
    <citation type="journal article" date="2010" name="Nature">
        <title>The Ectocarpus genome and the independent evolution of multicellularity in brown algae.</title>
        <authorList>
            <person name="Cock J.M."/>
            <person name="Sterck L."/>
            <person name="Rouze P."/>
            <person name="Scornet D."/>
            <person name="Allen A.E."/>
            <person name="Amoutzias G."/>
            <person name="Anthouard V."/>
            <person name="Artiguenave F."/>
            <person name="Aury J.M."/>
            <person name="Badger J.H."/>
            <person name="Beszteri B."/>
            <person name="Billiau K."/>
            <person name="Bonnet E."/>
            <person name="Bothwell J.H."/>
            <person name="Bowler C."/>
            <person name="Boyen C."/>
            <person name="Brownlee C."/>
            <person name="Carrano C.J."/>
            <person name="Charrier B."/>
            <person name="Cho G.Y."/>
            <person name="Coelho S.M."/>
            <person name="Collen J."/>
            <person name="Corre E."/>
            <person name="Da Silva C."/>
            <person name="Delage L."/>
            <person name="Delaroque N."/>
            <person name="Dittami S.M."/>
            <person name="Doulbeau S."/>
            <person name="Elias M."/>
            <person name="Farnham G."/>
            <person name="Gachon C.M."/>
            <person name="Gschloessl B."/>
            <person name="Heesch S."/>
            <person name="Jabbari K."/>
            <person name="Jubin C."/>
            <person name="Kawai H."/>
            <person name="Kimura K."/>
            <person name="Kloareg B."/>
            <person name="Kupper F.C."/>
            <person name="Lang D."/>
            <person name="Le Bail A."/>
            <person name="Leblanc C."/>
            <person name="Lerouge P."/>
            <person name="Lohr M."/>
            <person name="Lopez P.J."/>
            <person name="Martens C."/>
            <person name="Maumus F."/>
            <person name="Michel G."/>
            <person name="Miranda-Saavedra D."/>
            <person name="Morales J."/>
            <person name="Moreau H."/>
            <person name="Motomura T."/>
            <person name="Nagasato C."/>
            <person name="Napoli C.A."/>
            <person name="Nelson D.R."/>
            <person name="Nyvall-Collen P."/>
            <person name="Peters A.F."/>
            <person name="Pommier C."/>
            <person name="Potin P."/>
            <person name="Poulain J."/>
            <person name="Quesneville H."/>
            <person name="Read B."/>
            <person name="Rensing S.A."/>
            <person name="Ritter A."/>
            <person name="Rousvoal S."/>
            <person name="Samanta M."/>
            <person name="Samson G."/>
            <person name="Schroeder D.C."/>
            <person name="Segurens B."/>
            <person name="Strittmatter M."/>
            <person name="Tonon T."/>
            <person name="Tregear J.W."/>
            <person name="Valentin K."/>
            <person name="von Dassow P."/>
            <person name="Yamagishi T."/>
            <person name="Van de Peer Y."/>
            <person name="Wincker P."/>
        </authorList>
    </citation>
    <scope>NUCLEOTIDE SEQUENCE [LARGE SCALE GENOMIC DNA]</scope>
    <source>
        <strain evidence="3">Ec32 / CCAP1310/4</strain>
    </source>
</reference>
<evidence type="ECO:0000313" key="2">
    <source>
        <dbReference type="EMBL" id="CBJ31589.1"/>
    </source>
</evidence>
<proteinExistence type="predicted"/>